<reference evidence="1" key="1">
    <citation type="submission" date="2023-05" db="EMBL/GenBank/DDBJ databases">
        <authorList>
            <person name="Stuckert A."/>
        </authorList>
    </citation>
    <scope>NUCLEOTIDE SEQUENCE</scope>
</reference>
<gene>
    <name evidence="1" type="ORF">SPARVUS_LOCUS10352375</name>
</gene>
<protein>
    <submittedName>
        <fullName evidence="1">Uncharacterized protein</fullName>
    </submittedName>
</protein>
<sequence length="42" mass="4732">VFFFLPYSPLTENEGVTKPTTVKSVFTCSKACLLYSLWSLRG</sequence>
<dbReference type="EMBL" id="CATNWA010015743">
    <property type="protein sequence ID" value="CAI9586348.1"/>
    <property type="molecule type" value="Genomic_DNA"/>
</dbReference>
<feature type="non-terminal residue" evidence="1">
    <location>
        <position position="1"/>
    </location>
</feature>
<evidence type="ECO:0000313" key="1">
    <source>
        <dbReference type="EMBL" id="CAI9586348.1"/>
    </source>
</evidence>
<evidence type="ECO:0000313" key="2">
    <source>
        <dbReference type="Proteomes" id="UP001162483"/>
    </source>
</evidence>
<name>A0ABN9ENP1_9NEOB</name>
<keyword evidence="2" id="KW-1185">Reference proteome</keyword>
<accession>A0ABN9ENP1</accession>
<comment type="caution">
    <text evidence="1">The sequence shown here is derived from an EMBL/GenBank/DDBJ whole genome shotgun (WGS) entry which is preliminary data.</text>
</comment>
<organism evidence="1 2">
    <name type="scientific">Staurois parvus</name>
    <dbReference type="NCBI Taxonomy" id="386267"/>
    <lineage>
        <taxon>Eukaryota</taxon>
        <taxon>Metazoa</taxon>
        <taxon>Chordata</taxon>
        <taxon>Craniata</taxon>
        <taxon>Vertebrata</taxon>
        <taxon>Euteleostomi</taxon>
        <taxon>Amphibia</taxon>
        <taxon>Batrachia</taxon>
        <taxon>Anura</taxon>
        <taxon>Neobatrachia</taxon>
        <taxon>Ranoidea</taxon>
        <taxon>Ranidae</taxon>
        <taxon>Staurois</taxon>
    </lineage>
</organism>
<proteinExistence type="predicted"/>
<dbReference type="Proteomes" id="UP001162483">
    <property type="component" value="Unassembled WGS sequence"/>
</dbReference>